<dbReference type="Gene3D" id="1.10.287.70">
    <property type="match status" value="1"/>
</dbReference>
<dbReference type="PANTHER" id="PTHR11537:SF265">
    <property type="entry name" value="POTASSIUM VOLTAGE-GATED CHANNEL SUBFAMILY D MEMBER 2"/>
    <property type="match status" value="1"/>
</dbReference>
<dbReference type="AlphaFoldDB" id="A0A0R3SSA2"/>
<comment type="subcellular location">
    <subcellularLocation>
        <location evidence="1">Membrane</location>
        <topology evidence="1">Multi-pass membrane protein</topology>
    </subcellularLocation>
</comment>
<proteinExistence type="predicted"/>
<dbReference type="GO" id="GO:0008076">
    <property type="term" value="C:voltage-gated potassium channel complex"/>
    <property type="evidence" value="ECO:0007669"/>
    <property type="project" value="InterPro"/>
</dbReference>
<reference evidence="15" key="1">
    <citation type="submission" date="2017-02" db="UniProtKB">
        <authorList>
            <consortium name="WormBaseParasite"/>
        </authorList>
    </citation>
    <scope>IDENTIFICATION</scope>
</reference>
<dbReference type="SUPFAM" id="SSF81324">
    <property type="entry name" value="Voltage-gated potassium channels"/>
    <property type="match status" value="1"/>
</dbReference>
<dbReference type="OrthoDB" id="433309at2759"/>
<name>A0A0R3SSA2_HYMDI</name>
<keyword evidence="7 11" id="KW-1133">Transmembrane helix</keyword>
<accession>A0A0R3SSA2</accession>
<keyword evidence="8" id="KW-0406">Ion transport</keyword>
<evidence type="ECO:0000256" key="11">
    <source>
        <dbReference type="SAM" id="Phobius"/>
    </source>
</evidence>
<dbReference type="GO" id="GO:0005250">
    <property type="term" value="F:A-type (transient outward) potassium channel activity"/>
    <property type="evidence" value="ECO:0007669"/>
    <property type="project" value="TreeGrafter"/>
</dbReference>
<keyword evidence="9 11" id="KW-0472">Membrane</keyword>
<evidence type="ECO:0000313" key="14">
    <source>
        <dbReference type="Proteomes" id="UP000274504"/>
    </source>
</evidence>
<evidence type="ECO:0000256" key="1">
    <source>
        <dbReference type="ARBA" id="ARBA00004141"/>
    </source>
</evidence>
<evidence type="ECO:0000259" key="12">
    <source>
        <dbReference type="Pfam" id="PF00520"/>
    </source>
</evidence>
<feature type="domain" description="Ion transport" evidence="12">
    <location>
        <begin position="3"/>
        <end position="48"/>
    </location>
</feature>
<dbReference type="Proteomes" id="UP000274504">
    <property type="component" value="Unassembled WGS sequence"/>
</dbReference>
<keyword evidence="10" id="KW-0407">Ion channel</keyword>
<dbReference type="PANTHER" id="PTHR11537">
    <property type="entry name" value="VOLTAGE-GATED POTASSIUM CHANNEL"/>
    <property type="match status" value="1"/>
</dbReference>
<keyword evidence="2" id="KW-0813">Transport</keyword>
<dbReference type="STRING" id="6216.A0A0R3SSA2"/>
<evidence type="ECO:0000256" key="9">
    <source>
        <dbReference type="ARBA" id="ARBA00023136"/>
    </source>
</evidence>
<dbReference type="GO" id="GO:0045211">
    <property type="term" value="C:postsynaptic membrane"/>
    <property type="evidence" value="ECO:0007669"/>
    <property type="project" value="TreeGrafter"/>
</dbReference>
<dbReference type="InterPro" id="IPR005821">
    <property type="entry name" value="Ion_trans_dom"/>
</dbReference>
<dbReference type="Pfam" id="PF00520">
    <property type="entry name" value="Ion_trans"/>
    <property type="match status" value="1"/>
</dbReference>
<keyword evidence="5" id="KW-0631">Potassium channel</keyword>
<evidence type="ECO:0000256" key="5">
    <source>
        <dbReference type="ARBA" id="ARBA00022826"/>
    </source>
</evidence>
<keyword evidence="6" id="KW-0630">Potassium</keyword>
<evidence type="ECO:0000256" key="2">
    <source>
        <dbReference type="ARBA" id="ARBA00022448"/>
    </source>
</evidence>
<feature type="transmembrane region" description="Helical" evidence="11">
    <location>
        <begin position="16"/>
        <end position="37"/>
    </location>
</feature>
<organism evidence="15">
    <name type="scientific">Hymenolepis diminuta</name>
    <name type="common">Rat tapeworm</name>
    <dbReference type="NCBI Taxonomy" id="6216"/>
    <lineage>
        <taxon>Eukaryota</taxon>
        <taxon>Metazoa</taxon>
        <taxon>Spiralia</taxon>
        <taxon>Lophotrochozoa</taxon>
        <taxon>Platyhelminthes</taxon>
        <taxon>Cestoda</taxon>
        <taxon>Eucestoda</taxon>
        <taxon>Cyclophyllidea</taxon>
        <taxon>Hymenolepididae</taxon>
        <taxon>Hymenolepis</taxon>
    </lineage>
</organism>
<dbReference type="InterPro" id="IPR028325">
    <property type="entry name" value="VG_K_chnl"/>
</dbReference>
<evidence type="ECO:0000256" key="7">
    <source>
        <dbReference type="ARBA" id="ARBA00022989"/>
    </source>
</evidence>
<dbReference type="WBParaSite" id="HDID_0000815301-mRNA-1">
    <property type="protein sequence ID" value="HDID_0000815301-mRNA-1"/>
    <property type="gene ID" value="HDID_0000815301"/>
</dbReference>
<sequence>MVPYGDIVPVTVMGKIFGGICSLSGVLVIALPVPVIVSNFARIYQQSQQADKKISQQALKAARFKIIAREQKSTFLMGKRLAELHMNAMEAENDFCEQGSRSNSGRDGIKIINESNDAATMEDKMHTDHMNVVRNRWNPVPKSNLGDEMDNKGELISTTHEEIPNLLPVTEKITMSPPQLQHYHLLVCLERLIFYMRLQNVTHQNFITNVDTNLPSTPQNSLKKQLKMFFELRAEKK</sequence>
<evidence type="ECO:0000256" key="8">
    <source>
        <dbReference type="ARBA" id="ARBA00023065"/>
    </source>
</evidence>
<dbReference type="EMBL" id="UYSG01011036">
    <property type="protein sequence ID" value="VDL60469.1"/>
    <property type="molecule type" value="Genomic_DNA"/>
</dbReference>
<dbReference type="GO" id="GO:0043197">
    <property type="term" value="C:dendritic spine"/>
    <property type="evidence" value="ECO:0007669"/>
    <property type="project" value="TreeGrafter"/>
</dbReference>
<evidence type="ECO:0000256" key="4">
    <source>
        <dbReference type="ARBA" id="ARBA00022692"/>
    </source>
</evidence>
<evidence type="ECO:0000256" key="6">
    <source>
        <dbReference type="ARBA" id="ARBA00022958"/>
    </source>
</evidence>
<dbReference type="GO" id="GO:0043025">
    <property type="term" value="C:neuronal cell body"/>
    <property type="evidence" value="ECO:0007669"/>
    <property type="project" value="TreeGrafter"/>
</dbReference>
<reference evidence="13 14" key="2">
    <citation type="submission" date="2018-11" db="EMBL/GenBank/DDBJ databases">
        <authorList>
            <consortium name="Pathogen Informatics"/>
        </authorList>
    </citation>
    <scope>NUCLEOTIDE SEQUENCE [LARGE SCALE GENOMIC DNA]</scope>
</reference>
<evidence type="ECO:0000256" key="10">
    <source>
        <dbReference type="ARBA" id="ARBA00023303"/>
    </source>
</evidence>
<evidence type="ECO:0000313" key="15">
    <source>
        <dbReference type="WBParaSite" id="HDID_0000815301-mRNA-1"/>
    </source>
</evidence>
<dbReference type="GO" id="GO:0001508">
    <property type="term" value="P:action potential"/>
    <property type="evidence" value="ECO:0007669"/>
    <property type="project" value="TreeGrafter"/>
</dbReference>
<protein>
    <submittedName>
        <fullName evidence="15">Ion_trans domain-containing protein</fullName>
    </submittedName>
</protein>
<evidence type="ECO:0000256" key="3">
    <source>
        <dbReference type="ARBA" id="ARBA00022538"/>
    </source>
</evidence>
<keyword evidence="4 11" id="KW-0812">Transmembrane</keyword>
<gene>
    <name evidence="13" type="ORF">HDID_LOCUS8151</name>
</gene>
<evidence type="ECO:0000313" key="13">
    <source>
        <dbReference type="EMBL" id="VDL60469.1"/>
    </source>
</evidence>
<keyword evidence="3" id="KW-0633">Potassium transport</keyword>